<keyword evidence="1" id="KW-0175">Coiled coil</keyword>
<keyword evidence="5" id="KW-1185">Reference proteome</keyword>
<feature type="domain" description="Tape measure protein N-terminal" evidence="2">
    <location>
        <begin position="78"/>
        <end position="247"/>
    </location>
</feature>
<dbReference type="eggNOG" id="COG1511">
    <property type="taxonomic scope" value="Bacteria"/>
</dbReference>
<evidence type="ECO:0000259" key="2">
    <source>
        <dbReference type="Pfam" id="PF20155"/>
    </source>
</evidence>
<evidence type="ECO:0000313" key="3">
    <source>
        <dbReference type="EMBL" id="APF20408.1"/>
    </source>
</evidence>
<reference evidence="3 6" key="2">
    <citation type="submission" date="2016-11" db="EMBL/GenBank/DDBJ databases">
        <title>Genomic analysis of Caldithrix abyssi and proposal of a novel bacterial phylum Caldithrichaeota.</title>
        <authorList>
            <person name="Kublanov I."/>
            <person name="Sigalova O."/>
            <person name="Gavrilov S."/>
            <person name="Lebedinsky A."/>
            <person name="Ivanova N."/>
            <person name="Daum C."/>
            <person name="Reddy T."/>
            <person name="Klenk H.P."/>
            <person name="Goker M."/>
            <person name="Reva O."/>
            <person name="Miroshnichenko M."/>
            <person name="Kyprides N."/>
            <person name="Woyke T."/>
            <person name="Gelfand M."/>
        </authorList>
    </citation>
    <scope>NUCLEOTIDE SEQUENCE [LARGE SCALE GENOMIC DNA]</scope>
    <source>
        <strain evidence="3 6">LF13</strain>
    </source>
</reference>
<feature type="coiled-coil region" evidence="1">
    <location>
        <begin position="373"/>
        <end position="544"/>
    </location>
</feature>
<dbReference type="InterPro" id="IPR013491">
    <property type="entry name" value="Tape_meas_N"/>
</dbReference>
<dbReference type="AlphaFoldDB" id="H1XPT9"/>
<dbReference type="HOGENOM" id="CLU_310308_0_0_0"/>
<evidence type="ECO:0000256" key="1">
    <source>
        <dbReference type="SAM" id="Coils"/>
    </source>
</evidence>
<organism evidence="4 5">
    <name type="scientific">Caldithrix abyssi DSM 13497</name>
    <dbReference type="NCBI Taxonomy" id="880073"/>
    <lineage>
        <taxon>Bacteria</taxon>
        <taxon>Pseudomonadati</taxon>
        <taxon>Calditrichota</taxon>
        <taxon>Calditrichia</taxon>
        <taxon>Calditrichales</taxon>
        <taxon>Calditrichaceae</taxon>
        <taxon>Caldithrix</taxon>
    </lineage>
</organism>
<dbReference type="InParanoid" id="H1XPT9"/>
<dbReference type="EMBL" id="CM001402">
    <property type="protein sequence ID" value="EHO41065.1"/>
    <property type="molecule type" value="Genomic_DNA"/>
</dbReference>
<gene>
    <name evidence="3" type="ORF">Cabys_3662</name>
    <name evidence="4" type="ORF">Calab_1444</name>
</gene>
<dbReference type="OrthoDB" id="90760at2"/>
<reference evidence="4 5" key="1">
    <citation type="submission" date="2011-09" db="EMBL/GenBank/DDBJ databases">
        <title>The permanent draft genome of Caldithrix abyssi DSM 13497.</title>
        <authorList>
            <consortium name="US DOE Joint Genome Institute (JGI-PGF)"/>
            <person name="Lucas S."/>
            <person name="Han J."/>
            <person name="Lapidus A."/>
            <person name="Bruce D."/>
            <person name="Goodwin L."/>
            <person name="Pitluck S."/>
            <person name="Peters L."/>
            <person name="Kyrpides N."/>
            <person name="Mavromatis K."/>
            <person name="Ivanova N."/>
            <person name="Mikhailova N."/>
            <person name="Chertkov O."/>
            <person name="Detter J.C."/>
            <person name="Tapia R."/>
            <person name="Han C."/>
            <person name="Land M."/>
            <person name="Hauser L."/>
            <person name="Markowitz V."/>
            <person name="Cheng J.-F."/>
            <person name="Hugenholtz P."/>
            <person name="Woyke T."/>
            <person name="Wu D."/>
            <person name="Spring S."/>
            <person name="Brambilla E."/>
            <person name="Klenk H.-P."/>
            <person name="Eisen J.A."/>
        </authorList>
    </citation>
    <scope>NUCLEOTIDE SEQUENCE [LARGE SCALE GENOMIC DNA]</scope>
    <source>
        <strain evidence="4 5">DSM 13497</strain>
    </source>
</reference>
<dbReference type="Pfam" id="PF20155">
    <property type="entry name" value="TMP_3"/>
    <property type="match status" value="1"/>
</dbReference>
<dbReference type="Proteomes" id="UP000004671">
    <property type="component" value="Chromosome"/>
</dbReference>
<evidence type="ECO:0000313" key="6">
    <source>
        <dbReference type="Proteomes" id="UP000183868"/>
    </source>
</evidence>
<dbReference type="Proteomes" id="UP000183868">
    <property type="component" value="Chromosome"/>
</dbReference>
<accession>H1XPT9</accession>
<protein>
    <recommendedName>
        <fullName evidence="2">Tape measure protein N-terminal domain-containing protein</fullName>
    </recommendedName>
</protein>
<proteinExistence type="predicted"/>
<dbReference type="PaxDb" id="880073-Calab_1444"/>
<evidence type="ECO:0000313" key="5">
    <source>
        <dbReference type="Proteomes" id="UP000004671"/>
    </source>
</evidence>
<dbReference type="RefSeq" id="WP_006928157.1">
    <property type="nucleotide sequence ID" value="NZ_CM001402.1"/>
</dbReference>
<name>H1XPT9_CALAY</name>
<dbReference type="eggNOG" id="COG3941">
    <property type="taxonomic scope" value="Bacteria"/>
</dbReference>
<dbReference type="EMBL" id="CP018099">
    <property type="protein sequence ID" value="APF20408.1"/>
    <property type="molecule type" value="Genomic_DNA"/>
</dbReference>
<sequence>MATNEIKIKISIDGKEAIATLNLTENTINELSEAFQGFGRTSQQVSNQIVQSFDNARVMIEGFQRTYEVLRNAFAQPIRLAANFEQYQATLEVMLGSTELAKQRLQELVDFAAHTPFQLPQVIEAANQLQALGRYSRETLTMLGDLAAASGKPIEQAIRAYAKLVTGQKGIAVDMFRDLLISVDDWVAATGKGIKANGELEASYQELADVLPKILEMKNFAGLMGKQSETLAGQLSNLTDSIDQFKTSMGGAIAVGLSPMLKSLSDVLNVLNSAPPAISGTIGAITALTGTLVILKVTGLLPVIRQIMTMKISLKTLPADTAEASAGFLGLSGALRAAGVAAKGFFASLGPIGWLTIGIGTALEVWGIVSSQMDEAKEKTKEAESELDRYKQKLQSMTEEELGEEISILWDAQLKAQKEADQEALKLTKQKYQLLKKEFKRREEEKKKIEIEKNAEALDAVKKLRIEALGEGKEKEILALNYWYEKQKEKYAENEAVLEALENTYFAKRRKIEEKYRQESLKAQEAYLRRNLELNQKMMELEERPQSEILEAKKKVLHQIADLYAESSPERNRILQEIALLQIDIEKALKEEHAVKIQLKAELNEAEFQEELARMKRDLIAQGRGEEIEFITFDLMIQKNREAIQKIQNDQSLGDEERKAKIKQLNAEILDLQAQRAQREIELEKQKNETIRQLGMQTWNDLKSVVNEYYSQQRAKARKQIEEEFEKRKQALETERQKRLEHAKTQRAKDLINKQYDQKEAQLEKEKERRLAEAAKKGFAIQQAIAITETIMNTAQAVMKAWAEAGPVAGPILSGIITALGAAKIALIKSQKPPAFAEGGLFEGEGSGTDDKNLIRISNREFIVNNRMTEKHLTLLEAINTDRVRYADLGAVVKQLQEVNLRLVRVEQASLNVSERPIKIDEVSAKIPRYETKAIVEVGSYNQERLKL</sequence>
<feature type="coiled-coil region" evidence="1">
    <location>
        <begin position="655"/>
        <end position="776"/>
    </location>
</feature>
<dbReference type="STRING" id="880073.Cabys_3662"/>
<evidence type="ECO:0000313" key="4">
    <source>
        <dbReference type="EMBL" id="EHO41065.1"/>
    </source>
</evidence>
<dbReference type="KEGG" id="caby:Cabys_3662"/>